<evidence type="ECO:0000256" key="3">
    <source>
        <dbReference type="ARBA" id="ARBA00022106"/>
    </source>
</evidence>
<sequence length="460" mass="50438">MASNSNPRILGTAPIRKLLIQYSIPAITGMTLVSLYHIIDSIFIGHGVGAMAISGLAITFPLMNLAMAFCTLISSGASALASIRLGQKDLNGATDVLGNAVMICLINSIALSVLSYFFLDAILTFFGASDITLPYAHDFMYIILMGLPVSHLMIGLNNIMRATGYPQKAMLTSVVSVLANIILAPVFIFYFHWGMRGAATGTLLSQFIAMIWVLNHFMRKSSYVHLTRNFWKMKGSIIGNIFSIGMSPFLMNVCGCAMIIVINNGLQKYGGDYAVGAYGIINRLLTLFLMIVLGLTMGMQPIAGYNYGARNMQRVWKTLKLGIIMGVLITSIGTFFFEFFPHFISGFFTNSKELIDIAVPGLRICAFMFPVVGCQVVISTFFQSIGKAKISIFLALCRQLVYFLPCLLIFPVHFGQKGVWAAIPVADFLSFVTAAVCLLVYMRKSNILSLGKFNYIISNK</sequence>
<reference evidence="11" key="1">
    <citation type="submission" date="2019-03" db="EMBL/GenBank/DDBJ databases">
        <title>Single cell metagenomics reveals metabolic interactions within the superorganism composed of flagellate Streblomastix strix and complex community of Bacteroidetes bacteria on its surface.</title>
        <authorList>
            <person name="Treitli S.C."/>
            <person name="Kolisko M."/>
            <person name="Husnik F."/>
            <person name="Keeling P."/>
            <person name="Hampl V."/>
        </authorList>
    </citation>
    <scope>NUCLEOTIDE SEQUENCE</scope>
    <source>
        <strain evidence="11">STM</strain>
    </source>
</reference>
<feature type="transmembrane region" description="Helical" evidence="10">
    <location>
        <begin position="237"/>
        <end position="262"/>
    </location>
</feature>
<accession>A0A5J4RT93</accession>
<evidence type="ECO:0000256" key="2">
    <source>
        <dbReference type="ARBA" id="ARBA00008417"/>
    </source>
</evidence>
<feature type="transmembrane region" description="Helical" evidence="10">
    <location>
        <begin position="274"/>
        <end position="297"/>
    </location>
</feature>
<evidence type="ECO:0000256" key="10">
    <source>
        <dbReference type="SAM" id="Phobius"/>
    </source>
</evidence>
<feature type="transmembrane region" description="Helical" evidence="10">
    <location>
        <begin position="139"/>
        <end position="159"/>
    </location>
</feature>
<comment type="caution">
    <text evidence="11">The sequence shown here is derived from an EMBL/GenBank/DDBJ whole genome shotgun (WGS) entry which is preliminary data.</text>
</comment>
<keyword evidence="9" id="KW-0046">Antibiotic resistance</keyword>
<evidence type="ECO:0000256" key="4">
    <source>
        <dbReference type="ARBA" id="ARBA00022448"/>
    </source>
</evidence>
<dbReference type="NCBIfam" id="TIGR00797">
    <property type="entry name" value="matE"/>
    <property type="match status" value="1"/>
</dbReference>
<dbReference type="PANTHER" id="PTHR43823">
    <property type="entry name" value="SPORULATION PROTEIN YKVU"/>
    <property type="match status" value="1"/>
</dbReference>
<dbReference type="CDD" id="cd13143">
    <property type="entry name" value="MATE_MepA_like"/>
    <property type="match status" value="1"/>
</dbReference>
<evidence type="ECO:0000313" key="11">
    <source>
        <dbReference type="EMBL" id="KAA6336642.1"/>
    </source>
</evidence>
<dbReference type="EMBL" id="SNRY01000774">
    <property type="protein sequence ID" value="KAA6336642.1"/>
    <property type="molecule type" value="Genomic_DNA"/>
</dbReference>
<name>A0A5J4RT93_9ZZZZ</name>
<keyword evidence="8 10" id="KW-0472">Membrane</keyword>
<dbReference type="PANTHER" id="PTHR43823:SF3">
    <property type="entry name" value="MULTIDRUG EXPORT PROTEIN MEPA"/>
    <property type="match status" value="1"/>
</dbReference>
<feature type="transmembrane region" description="Helical" evidence="10">
    <location>
        <begin position="357"/>
        <end position="378"/>
    </location>
</feature>
<feature type="transmembrane region" description="Helical" evidence="10">
    <location>
        <begin position="318"/>
        <end position="337"/>
    </location>
</feature>
<evidence type="ECO:0000256" key="9">
    <source>
        <dbReference type="ARBA" id="ARBA00023251"/>
    </source>
</evidence>
<keyword evidence="4" id="KW-0813">Transport</keyword>
<evidence type="ECO:0000256" key="5">
    <source>
        <dbReference type="ARBA" id="ARBA00022475"/>
    </source>
</evidence>
<evidence type="ECO:0000256" key="7">
    <source>
        <dbReference type="ARBA" id="ARBA00022989"/>
    </source>
</evidence>
<dbReference type="InterPro" id="IPR045070">
    <property type="entry name" value="MATE_MepA-like"/>
</dbReference>
<dbReference type="PIRSF" id="PIRSF006603">
    <property type="entry name" value="DinF"/>
    <property type="match status" value="1"/>
</dbReference>
<feature type="transmembrane region" description="Helical" evidence="10">
    <location>
        <begin position="197"/>
        <end position="217"/>
    </location>
</feature>
<feature type="transmembrane region" description="Helical" evidence="10">
    <location>
        <begin position="390"/>
        <end position="412"/>
    </location>
</feature>
<evidence type="ECO:0000256" key="1">
    <source>
        <dbReference type="ARBA" id="ARBA00004651"/>
    </source>
</evidence>
<keyword evidence="7 10" id="KW-1133">Transmembrane helix</keyword>
<proteinExistence type="inferred from homology"/>
<dbReference type="Pfam" id="PF01554">
    <property type="entry name" value="MatE"/>
    <property type="match status" value="2"/>
</dbReference>
<dbReference type="InterPro" id="IPR051327">
    <property type="entry name" value="MATE_MepA_subfamily"/>
</dbReference>
<feature type="transmembrane region" description="Helical" evidence="10">
    <location>
        <begin position="418"/>
        <end position="442"/>
    </location>
</feature>
<feature type="transmembrane region" description="Helical" evidence="10">
    <location>
        <begin position="171"/>
        <end position="191"/>
    </location>
</feature>
<comment type="similarity">
    <text evidence="2">Belongs to the multi antimicrobial extrusion (MATE) (TC 2.A.66.1) family. MepA subfamily.</text>
</comment>
<dbReference type="GO" id="GO:0005886">
    <property type="term" value="C:plasma membrane"/>
    <property type="evidence" value="ECO:0007669"/>
    <property type="project" value="UniProtKB-SubCell"/>
</dbReference>
<dbReference type="InterPro" id="IPR048279">
    <property type="entry name" value="MdtK-like"/>
</dbReference>
<feature type="transmembrane region" description="Helical" evidence="10">
    <location>
        <begin position="20"/>
        <end position="39"/>
    </location>
</feature>
<feature type="transmembrane region" description="Helical" evidence="10">
    <location>
        <begin position="51"/>
        <end position="75"/>
    </location>
</feature>
<dbReference type="GO" id="GO:0046677">
    <property type="term" value="P:response to antibiotic"/>
    <property type="evidence" value="ECO:0007669"/>
    <property type="project" value="UniProtKB-KW"/>
</dbReference>
<dbReference type="AlphaFoldDB" id="A0A5J4RT93"/>
<dbReference type="GO" id="GO:0042910">
    <property type="term" value="F:xenobiotic transmembrane transporter activity"/>
    <property type="evidence" value="ECO:0007669"/>
    <property type="project" value="InterPro"/>
</dbReference>
<organism evidence="11">
    <name type="scientific">termite gut metagenome</name>
    <dbReference type="NCBI Taxonomy" id="433724"/>
    <lineage>
        <taxon>unclassified sequences</taxon>
        <taxon>metagenomes</taxon>
        <taxon>organismal metagenomes</taxon>
    </lineage>
</organism>
<evidence type="ECO:0000256" key="6">
    <source>
        <dbReference type="ARBA" id="ARBA00022692"/>
    </source>
</evidence>
<gene>
    <name evidence="11" type="ORF">EZS27_015219</name>
</gene>
<keyword evidence="5" id="KW-1003">Cell membrane</keyword>
<keyword evidence="6 10" id="KW-0812">Transmembrane</keyword>
<evidence type="ECO:0000256" key="8">
    <source>
        <dbReference type="ARBA" id="ARBA00023136"/>
    </source>
</evidence>
<feature type="transmembrane region" description="Helical" evidence="10">
    <location>
        <begin position="96"/>
        <end position="119"/>
    </location>
</feature>
<comment type="subcellular location">
    <subcellularLocation>
        <location evidence="1">Cell membrane</location>
        <topology evidence="1">Multi-pass membrane protein</topology>
    </subcellularLocation>
</comment>
<dbReference type="GO" id="GO:0015297">
    <property type="term" value="F:antiporter activity"/>
    <property type="evidence" value="ECO:0007669"/>
    <property type="project" value="InterPro"/>
</dbReference>
<protein>
    <recommendedName>
        <fullName evidence="3">Multidrug export protein MepA</fullName>
    </recommendedName>
</protein>
<dbReference type="InterPro" id="IPR002528">
    <property type="entry name" value="MATE_fam"/>
</dbReference>